<dbReference type="AlphaFoldDB" id="A0AAE0LZE8"/>
<proteinExistence type="predicted"/>
<reference evidence="4" key="1">
    <citation type="journal article" date="2023" name="Mol. Phylogenet. Evol.">
        <title>Genome-scale phylogeny and comparative genomics of the fungal order Sordariales.</title>
        <authorList>
            <person name="Hensen N."/>
            <person name="Bonometti L."/>
            <person name="Westerberg I."/>
            <person name="Brannstrom I.O."/>
            <person name="Guillou S."/>
            <person name="Cros-Aarteil S."/>
            <person name="Calhoun S."/>
            <person name="Haridas S."/>
            <person name="Kuo A."/>
            <person name="Mondo S."/>
            <person name="Pangilinan J."/>
            <person name="Riley R."/>
            <person name="LaButti K."/>
            <person name="Andreopoulos B."/>
            <person name="Lipzen A."/>
            <person name="Chen C."/>
            <person name="Yan M."/>
            <person name="Daum C."/>
            <person name="Ng V."/>
            <person name="Clum A."/>
            <person name="Steindorff A."/>
            <person name="Ohm R.A."/>
            <person name="Martin F."/>
            <person name="Silar P."/>
            <person name="Natvig D.O."/>
            <person name="Lalanne C."/>
            <person name="Gautier V."/>
            <person name="Ament-Velasquez S.L."/>
            <person name="Kruys A."/>
            <person name="Hutchinson M.I."/>
            <person name="Powell A.J."/>
            <person name="Barry K."/>
            <person name="Miller A.N."/>
            <person name="Grigoriev I.V."/>
            <person name="Debuchy R."/>
            <person name="Gladieux P."/>
            <person name="Hiltunen Thoren M."/>
            <person name="Johannesson H."/>
        </authorList>
    </citation>
    <scope>NUCLEOTIDE SEQUENCE</scope>
    <source>
        <strain evidence="4">CBS 118394</strain>
    </source>
</reference>
<evidence type="ECO:0000313" key="5">
    <source>
        <dbReference type="Proteomes" id="UP001283341"/>
    </source>
</evidence>
<keyword evidence="2" id="KW-0812">Transmembrane</keyword>
<keyword evidence="3" id="KW-0732">Signal</keyword>
<keyword evidence="2" id="KW-1133">Transmembrane helix</keyword>
<reference evidence="4" key="2">
    <citation type="submission" date="2023-06" db="EMBL/GenBank/DDBJ databases">
        <authorList>
            <consortium name="Lawrence Berkeley National Laboratory"/>
            <person name="Haridas S."/>
            <person name="Hensen N."/>
            <person name="Bonometti L."/>
            <person name="Westerberg I."/>
            <person name="Brannstrom I.O."/>
            <person name="Guillou S."/>
            <person name="Cros-Aarteil S."/>
            <person name="Calhoun S."/>
            <person name="Kuo A."/>
            <person name="Mondo S."/>
            <person name="Pangilinan J."/>
            <person name="Riley R."/>
            <person name="Labutti K."/>
            <person name="Andreopoulos B."/>
            <person name="Lipzen A."/>
            <person name="Chen C."/>
            <person name="Yanf M."/>
            <person name="Daum C."/>
            <person name="Ng V."/>
            <person name="Clum A."/>
            <person name="Steindorff A."/>
            <person name="Ohm R."/>
            <person name="Martin F."/>
            <person name="Silar P."/>
            <person name="Natvig D."/>
            <person name="Lalanne C."/>
            <person name="Gautier V."/>
            <person name="Ament-Velasquez S.L."/>
            <person name="Kruys A."/>
            <person name="Hutchinson M.I."/>
            <person name="Powell A.J."/>
            <person name="Barry K."/>
            <person name="Miller A.N."/>
            <person name="Grigoriev I.V."/>
            <person name="Debuchy R."/>
            <person name="Gladieux P."/>
            <person name="Thoren M.H."/>
            <person name="Johannesson H."/>
        </authorList>
    </citation>
    <scope>NUCLEOTIDE SEQUENCE</scope>
    <source>
        <strain evidence="4">CBS 118394</strain>
    </source>
</reference>
<keyword evidence="2" id="KW-0472">Membrane</keyword>
<feature type="compositionally biased region" description="Low complexity" evidence="1">
    <location>
        <begin position="192"/>
        <end position="206"/>
    </location>
</feature>
<feature type="region of interest" description="Disordered" evidence="1">
    <location>
        <begin position="192"/>
        <end position="228"/>
    </location>
</feature>
<evidence type="ECO:0000256" key="3">
    <source>
        <dbReference type="SAM" id="SignalP"/>
    </source>
</evidence>
<comment type="caution">
    <text evidence="4">The sequence shown here is derived from an EMBL/GenBank/DDBJ whole genome shotgun (WGS) entry which is preliminary data.</text>
</comment>
<accession>A0AAE0LZE8</accession>
<keyword evidence="5" id="KW-1185">Reference proteome</keyword>
<name>A0AAE0LZE8_9PEZI</name>
<feature type="transmembrane region" description="Helical" evidence="2">
    <location>
        <begin position="235"/>
        <end position="259"/>
    </location>
</feature>
<feature type="signal peptide" evidence="3">
    <location>
        <begin position="1"/>
        <end position="34"/>
    </location>
</feature>
<protein>
    <submittedName>
        <fullName evidence="4">Uncharacterized protein</fullName>
    </submittedName>
</protein>
<sequence>MRRICPRGTSFHSSNPVLFVSLLLLSCLPCFASAGVLGWLSPRAGPRATHRRLSSRQQLEFPDEHLILADCTDTNRYLTSQMAYYTQGPVNGNPVDVVTVVTEPGRTALWVNSNTTAQFTDTGIWFKATIGPKVADGQYAGFGVNGLEKREYSNFTCWQSYKLAVYNYSGATCSQVYDCNHRAAPENASPIVISDTTSSSTTIATPPASPPTTSPSNQPISSDTSSAQTGLSHGALIGTIVGSVAALVLAGFGGMFLWFRRHRRKLKPPGPVELAESHDRHEADDGQQILKLDEKTPGSDATYELDARLHVVEMDTAPDRFEMDGHVVAELDATEIRPKAPDNVKVEDLKDVFKDEEPAEEKVLNEEESKGTKFMRDEVKGPVLGYLKAEDKPKPA</sequence>
<evidence type="ECO:0000256" key="2">
    <source>
        <dbReference type="SAM" id="Phobius"/>
    </source>
</evidence>
<organism evidence="4 5">
    <name type="scientific">Apodospora peruviana</name>
    <dbReference type="NCBI Taxonomy" id="516989"/>
    <lineage>
        <taxon>Eukaryota</taxon>
        <taxon>Fungi</taxon>
        <taxon>Dikarya</taxon>
        <taxon>Ascomycota</taxon>
        <taxon>Pezizomycotina</taxon>
        <taxon>Sordariomycetes</taxon>
        <taxon>Sordariomycetidae</taxon>
        <taxon>Sordariales</taxon>
        <taxon>Lasiosphaeriaceae</taxon>
        <taxon>Apodospora</taxon>
    </lineage>
</organism>
<evidence type="ECO:0000313" key="4">
    <source>
        <dbReference type="EMBL" id="KAK3313250.1"/>
    </source>
</evidence>
<dbReference type="PROSITE" id="PS51257">
    <property type="entry name" value="PROKAR_LIPOPROTEIN"/>
    <property type="match status" value="1"/>
</dbReference>
<feature type="chain" id="PRO_5042206379" evidence="3">
    <location>
        <begin position="35"/>
        <end position="396"/>
    </location>
</feature>
<dbReference type="Proteomes" id="UP001283341">
    <property type="component" value="Unassembled WGS sequence"/>
</dbReference>
<feature type="region of interest" description="Disordered" evidence="1">
    <location>
        <begin position="357"/>
        <end position="376"/>
    </location>
</feature>
<gene>
    <name evidence="4" type="ORF">B0H66DRAFT_538319</name>
</gene>
<dbReference type="EMBL" id="JAUEDM010000008">
    <property type="protein sequence ID" value="KAK3313250.1"/>
    <property type="molecule type" value="Genomic_DNA"/>
</dbReference>
<evidence type="ECO:0000256" key="1">
    <source>
        <dbReference type="SAM" id="MobiDB-lite"/>
    </source>
</evidence>